<dbReference type="Gene3D" id="3.90.1150.200">
    <property type="match status" value="1"/>
</dbReference>
<accession>A0A380C2W8</accession>
<dbReference type="STRING" id="1212545.SARL_06504"/>
<gene>
    <name evidence="3" type="ORF">NCTC12413_00517</name>
    <name evidence="2" type="ORF">SAR03_13770</name>
</gene>
<evidence type="ECO:0000313" key="2">
    <source>
        <dbReference type="EMBL" id="GEQ00340.1"/>
    </source>
</evidence>
<feature type="domain" description="YdhG-like" evidence="1">
    <location>
        <begin position="20"/>
        <end position="117"/>
    </location>
</feature>
<dbReference type="EMBL" id="BKAV01000011">
    <property type="protein sequence ID" value="GEQ00340.1"/>
    <property type="molecule type" value="Genomic_DNA"/>
</dbReference>
<dbReference type="SUPFAM" id="SSF159888">
    <property type="entry name" value="YdhG-like"/>
    <property type="match status" value="1"/>
</dbReference>
<sequence>MNEKVTNAKVDTFINNLEQWQDEFKFLRKLSLDTELEEEFKWKHPCYTLNDKNVVIIQDFKHYCALLFEKGAIMKDKYDTLVQQTKNVQAARQLRFKDLAEIQTRETEIAWYLEEAIRVEKSGKQVKMKNTDEYEMPEELRQALDNDETLQTAFNNLTPGRQRQYMYYIGQAKRSETRTQRIEKYKDQILAGKGMNDK</sequence>
<dbReference type="Pfam" id="PF08818">
    <property type="entry name" value="DUF1801"/>
    <property type="match status" value="1"/>
</dbReference>
<evidence type="ECO:0000313" key="3">
    <source>
        <dbReference type="EMBL" id="SUJ10734.1"/>
    </source>
</evidence>
<evidence type="ECO:0000313" key="5">
    <source>
        <dbReference type="Proteomes" id="UP000321598"/>
    </source>
</evidence>
<dbReference type="PIRSF" id="PIRSF021308">
    <property type="entry name" value="UCP021308"/>
    <property type="match status" value="1"/>
</dbReference>
<keyword evidence="5" id="KW-1185">Reference proteome</keyword>
<dbReference type="RefSeq" id="WP_172606410.1">
    <property type="nucleotide sequence ID" value="NZ_BKAV01000011.1"/>
</dbReference>
<evidence type="ECO:0000259" key="1">
    <source>
        <dbReference type="Pfam" id="PF08818"/>
    </source>
</evidence>
<dbReference type="InterPro" id="IPR016786">
    <property type="entry name" value="YdeI_bac"/>
</dbReference>
<reference evidence="3 4" key="1">
    <citation type="submission" date="2018-06" db="EMBL/GenBank/DDBJ databases">
        <authorList>
            <consortium name="Pathogen Informatics"/>
            <person name="Doyle S."/>
        </authorList>
    </citation>
    <scope>NUCLEOTIDE SEQUENCE [LARGE SCALE GENOMIC DNA]</scope>
    <source>
        <strain evidence="3 4">NCTC12413</strain>
    </source>
</reference>
<dbReference type="EMBL" id="UGZE01000001">
    <property type="protein sequence ID" value="SUJ10734.1"/>
    <property type="molecule type" value="Genomic_DNA"/>
</dbReference>
<dbReference type="AlphaFoldDB" id="A0A380C2W8"/>
<dbReference type="InterPro" id="IPR014922">
    <property type="entry name" value="YdhG-like"/>
</dbReference>
<organism evidence="3 4">
    <name type="scientific">Staphylococcus arlettae</name>
    <dbReference type="NCBI Taxonomy" id="29378"/>
    <lineage>
        <taxon>Bacteria</taxon>
        <taxon>Bacillati</taxon>
        <taxon>Bacillota</taxon>
        <taxon>Bacilli</taxon>
        <taxon>Bacillales</taxon>
        <taxon>Staphylococcaceae</taxon>
        <taxon>Staphylococcus</taxon>
    </lineage>
</organism>
<evidence type="ECO:0000313" key="4">
    <source>
        <dbReference type="Proteomes" id="UP000254956"/>
    </source>
</evidence>
<protein>
    <submittedName>
        <fullName evidence="3">Molecular chaperone GroEL</fullName>
    </submittedName>
</protein>
<dbReference type="Pfam" id="PF13376">
    <property type="entry name" value="OmdA"/>
    <property type="match status" value="1"/>
</dbReference>
<name>A0A380C2W8_9STAP</name>
<reference evidence="2 5" key="2">
    <citation type="submission" date="2019-07" db="EMBL/GenBank/DDBJ databases">
        <title>Whole genome shotgun sequence of Staphylococcus arlettae NBRC 109765.</title>
        <authorList>
            <person name="Hosoyama A."/>
            <person name="Uohara A."/>
            <person name="Ohji S."/>
            <person name="Ichikawa N."/>
        </authorList>
    </citation>
    <scope>NUCLEOTIDE SEQUENCE [LARGE SCALE GENOMIC DNA]</scope>
    <source>
        <strain evidence="2 5">NBRC 109765</strain>
    </source>
</reference>
<dbReference type="Proteomes" id="UP000254956">
    <property type="component" value="Unassembled WGS sequence"/>
</dbReference>
<dbReference type="Proteomes" id="UP000321598">
    <property type="component" value="Unassembled WGS sequence"/>
</dbReference>
<proteinExistence type="predicted"/>